<reference evidence="1" key="1">
    <citation type="submission" date="2021-02" db="EMBL/GenBank/DDBJ databases">
        <authorList>
            <person name="Dougan E. K."/>
            <person name="Rhodes N."/>
            <person name="Thang M."/>
            <person name="Chan C."/>
        </authorList>
    </citation>
    <scope>NUCLEOTIDE SEQUENCE</scope>
</reference>
<feature type="non-terminal residue" evidence="1">
    <location>
        <position position="64"/>
    </location>
</feature>
<evidence type="ECO:0000313" key="1">
    <source>
        <dbReference type="EMBL" id="CAE7332305.1"/>
    </source>
</evidence>
<proteinExistence type="predicted"/>
<accession>A0A812PEP1</accession>
<evidence type="ECO:0000313" key="2">
    <source>
        <dbReference type="Proteomes" id="UP000649617"/>
    </source>
</evidence>
<comment type="caution">
    <text evidence="1">The sequence shown here is derived from an EMBL/GenBank/DDBJ whole genome shotgun (WGS) entry which is preliminary data.</text>
</comment>
<dbReference type="EMBL" id="CAJNIZ010012270">
    <property type="protein sequence ID" value="CAE7332305.1"/>
    <property type="molecule type" value="Genomic_DNA"/>
</dbReference>
<protein>
    <submittedName>
        <fullName evidence="1">BRR2A protein</fullName>
    </submittedName>
</protein>
<sequence length="64" mass="7043">TSYTCWTAMSGRRSRQSSAACATSPCRCSCPSVLWPWPPHWPTRRMWVSGLAPEAVASSTSRPT</sequence>
<dbReference type="AlphaFoldDB" id="A0A812PEP1"/>
<organism evidence="1 2">
    <name type="scientific">Symbiodinium pilosum</name>
    <name type="common">Dinoflagellate</name>
    <dbReference type="NCBI Taxonomy" id="2952"/>
    <lineage>
        <taxon>Eukaryota</taxon>
        <taxon>Sar</taxon>
        <taxon>Alveolata</taxon>
        <taxon>Dinophyceae</taxon>
        <taxon>Suessiales</taxon>
        <taxon>Symbiodiniaceae</taxon>
        <taxon>Symbiodinium</taxon>
    </lineage>
</organism>
<keyword evidence="2" id="KW-1185">Reference proteome</keyword>
<feature type="non-terminal residue" evidence="1">
    <location>
        <position position="1"/>
    </location>
</feature>
<dbReference type="Proteomes" id="UP000649617">
    <property type="component" value="Unassembled WGS sequence"/>
</dbReference>
<gene>
    <name evidence="1" type="primary">BRR2A</name>
    <name evidence="1" type="ORF">SPIL2461_LOCUS7742</name>
</gene>
<name>A0A812PEP1_SYMPI</name>